<reference evidence="1" key="1">
    <citation type="submission" date="2023-01" db="EMBL/GenBank/DDBJ databases">
        <authorList>
            <person name="Piombo E."/>
        </authorList>
    </citation>
    <scope>NUCLEOTIDE SEQUENCE</scope>
</reference>
<dbReference type="Gene3D" id="2.30.110.10">
    <property type="entry name" value="Electron Transport, Fmn-binding Protein, Chain A"/>
    <property type="match status" value="1"/>
</dbReference>
<gene>
    <name evidence="1" type="ORF">CCHLO57077_00015533</name>
</gene>
<organism evidence="1 2">
    <name type="scientific">Clonostachys chloroleuca</name>
    <dbReference type="NCBI Taxonomy" id="1926264"/>
    <lineage>
        <taxon>Eukaryota</taxon>
        <taxon>Fungi</taxon>
        <taxon>Dikarya</taxon>
        <taxon>Ascomycota</taxon>
        <taxon>Pezizomycotina</taxon>
        <taxon>Sordariomycetes</taxon>
        <taxon>Hypocreomycetidae</taxon>
        <taxon>Hypocreales</taxon>
        <taxon>Bionectriaceae</taxon>
        <taxon>Clonostachys</taxon>
    </lineage>
</organism>
<evidence type="ECO:0000313" key="1">
    <source>
        <dbReference type="EMBL" id="CAI6100578.1"/>
    </source>
</evidence>
<dbReference type="SUPFAM" id="SSF50475">
    <property type="entry name" value="FMN-binding split barrel"/>
    <property type="match status" value="1"/>
</dbReference>
<dbReference type="InterPro" id="IPR012349">
    <property type="entry name" value="Split_barrel_FMN-bd"/>
</dbReference>
<evidence type="ECO:0000313" key="2">
    <source>
        <dbReference type="Proteomes" id="UP001160390"/>
    </source>
</evidence>
<keyword evidence="2" id="KW-1185">Reference proteome</keyword>
<dbReference type="Proteomes" id="UP001160390">
    <property type="component" value="Unassembled WGS sequence"/>
</dbReference>
<name>A0AA35QEG7_9HYPO</name>
<comment type="caution">
    <text evidence="1">The sequence shown here is derived from an EMBL/GenBank/DDBJ whole genome shotgun (WGS) entry which is preliminary data.</text>
</comment>
<accession>A0AA35QEG7</accession>
<dbReference type="EMBL" id="CABFNP030001344">
    <property type="protein sequence ID" value="CAI6100578.1"/>
    <property type="molecule type" value="Genomic_DNA"/>
</dbReference>
<proteinExistence type="predicted"/>
<dbReference type="AlphaFoldDB" id="A0AA35QEG7"/>
<sequence>MPQASEIVRPKRIAECPAQMEAELAGDYEMYQDINAKGFIALEVKVLRIHVEENIRMAGHKNRIDPDLWYHMIMCFQELYGLNPRKVAASELAQFMKSTDHFPIRMYAMMQHG</sequence>
<protein>
    <submittedName>
        <fullName evidence="1">Uncharacterized protein</fullName>
    </submittedName>
</protein>